<feature type="domain" description="Smf/DprA SLOG" evidence="3">
    <location>
        <begin position="112"/>
        <end position="319"/>
    </location>
</feature>
<feature type="region of interest" description="Disordered" evidence="2">
    <location>
        <begin position="383"/>
        <end position="414"/>
    </location>
</feature>
<dbReference type="Proteomes" id="UP000320393">
    <property type="component" value="Unassembled WGS sequence"/>
</dbReference>
<organism evidence="5 6">
    <name type="scientific">Candidatus Segetimicrobium genomatis</name>
    <dbReference type="NCBI Taxonomy" id="2569760"/>
    <lineage>
        <taxon>Bacteria</taxon>
        <taxon>Bacillati</taxon>
        <taxon>Candidatus Sysuimicrobiota</taxon>
        <taxon>Candidatus Sysuimicrobiia</taxon>
        <taxon>Candidatus Sysuimicrobiales</taxon>
        <taxon>Candidatus Segetimicrobiaceae</taxon>
        <taxon>Candidatus Segetimicrobium</taxon>
    </lineage>
</organism>
<evidence type="ECO:0000259" key="4">
    <source>
        <dbReference type="Pfam" id="PF17782"/>
    </source>
</evidence>
<feature type="domain" description="DprA winged helix" evidence="4">
    <location>
        <begin position="330"/>
        <end position="386"/>
    </location>
</feature>
<comment type="caution">
    <text evidence="5">The sequence shown here is derived from an EMBL/GenBank/DDBJ whole genome shotgun (WGS) entry which is preliminary data.</text>
</comment>
<dbReference type="InterPro" id="IPR010994">
    <property type="entry name" value="RuvA_2-like"/>
</dbReference>
<sequence>MPSCSRASRGPLFDNARRPGIKSPGTGYRGRDDPDERRCLIALHLVPALGPIRIARLVQAIGSARGACEARETALAAVPGIGPRLAALIVRWRRAIDVDEELRRASRAGACVLTWLDADYPARLRELDDAPPVLYVRGARKAPEPAVAVVGTRSPSAYGLDVAGALGEVLGGAGVVVLSGLARGVDAAAHAGALRQGGSTVAVLGCGVDVVYPREHRSLMEAMLARGGIVSEAPMGVPPRRQQFPLRNRLISGLAQAVVVVEGGVDSGSLITARHAARQGRPVYAVPGSVFAPGSRGPHRLLASGARVLGDPGELLQRLGVPHPARGGAESAQPLSDDEARVLRVLGEAPVHIDRVVERCGLGVGRVAGALATLEVRGLVRQSPGKQFTRRSGFDGPGAQHHPGGDLWPNHSSS</sequence>
<dbReference type="AlphaFoldDB" id="A0A537M4R3"/>
<dbReference type="InterPro" id="IPR036388">
    <property type="entry name" value="WH-like_DNA-bd_sf"/>
</dbReference>
<dbReference type="InterPro" id="IPR003488">
    <property type="entry name" value="DprA"/>
</dbReference>
<proteinExistence type="inferred from homology"/>
<dbReference type="Gene3D" id="3.40.50.450">
    <property type="match status" value="1"/>
</dbReference>
<feature type="region of interest" description="Disordered" evidence="2">
    <location>
        <begin position="1"/>
        <end position="32"/>
    </location>
</feature>
<evidence type="ECO:0000313" key="5">
    <source>
        <dbReference type="EMBL" id="TMJ15249.1"/>
    </source>
</evidence>
<gene>
    <name evidence="5" type="primary">dprA</name>
    <name evidence="5" type="ORF">E6H02_02285</name>
</gene>
<reference evidence="5 6" key="1">
    <citation type="journal article" date="2019" name="Nat. Microbiol.">
        <title>Mediterranean grassland soil C-N compound turnover is dependent on rainfall and depth, and is mediated by genomically divergent microorganisms.</title>
        <authorList>
            <person name="Diamond S."/>
            <person name="Andeer P.F."/>
            <person name="Li Z."/>
            <person name="Crits-Christoph A."/>
            <person name="Burstein D."/>
            <person name="Anantharaman K."/>
            <person name="Lane K.R."/>
            <person name="Thomas B.C."/>
            <person name="Pan C."/>
            <person name="Northen T.R."/>
            <person name="Banfield J.F."/>
        </authorList>
    </citation>
    <scope>NUCLEOTIDE SEQUENCE [LARGE SCALE GENOMIC DNA]</scope>
    <source>
        <strain evidence="5">NP_5</strain>
    </source>
</reference>
<dbReference type="SUPFAM" id="SSF47781">
    <property type="entry name" value="RuvA domain 2-like"/>
    <property type="match status" value="1"/>
</dbReference>
<accession>A0A537M4R3</accession>
<dbReference type="InterPro" id="IPR041614">
    <property type="entry name" value="DprA_WH"/>
</dbReference>
<dbReference type="PANTHER" id="PTHR43022:SF1">
    <property type="entry name" value="PROTEIN SMF"/>
    <property type="match status" value="1"/>
</dbReference>
<evidence type="ECO:0000256" key="2">
    <source>
        <dbReference type="SAM" id="MobiDB-lite"/>
    </source>
</evidence>
<dbReference type="Gene3D" id="1.10.10.10">
    <property type="entry name" value="Winged helix-like DNA-binding domain superfamily/Winged helix DNA-binding domain"/>
    <property type="match status" value="1"/>
</dbReference>
<dbReference type="EMBL" id="VBAM01000066">
    <property type="protein sequence ID" value="TMJ15249.1"/>
    <property type="molecule type" value="Genomic_DNA"/>
</dbReference>
<dbReference type="Pfam" id="PF17782">
    <property type="entry name" value="WHD_DprA"/>
    <property type="match status" value="1"/>
</dbReference>
<evidence type="ECO:0000313" key="6">
    <source>
        <dbReference type="Proteomes" id="UP000320393"/>
    </source>
</evidence>
<dbReference type="InterPro" id="IPR057666">
    <property type="entry name" value="DrpA_SLOG"/>
</dbReference>
<dbReference type="GO" id="GO:0009294">
    <property type="term" value="P:DNA-mediated transformation"/>
    <property type="evidence" value="ECO:0007669"/>
    <property type="project" value="InterPro"/>
</dbReference>
<comment type="similarity">
    <text evidence="1">Belongs to the DprA/Smf family.</text>
</comment>
<dbReference type="SUPFAM" id="SSF102405">
    <property type="entry name" value="MCP/YpsA-like"/>
    <property type="match status" value="1"/>
</dbReference>
<name>A0A537M4R3_9BACT</name>
<dbReference type="PANTHER" id="PTHR43022">
    <property type="entry name" value="PROTEIN SMF"/>
    <property type="match status" value="1"/>
</dbReference>
<dbReference type="Pfam" id="PF02481">
    <property type="entry name" value="DNA_processg_A"/>
    <property type="match status" value="1"/>
</dbReference>
<evidence type="ECO:0000256" key="1">
    <source>
        <dbReference type="ARBA" id="ARBA00006525"/>
    </source>
</evidence>
<dbReference type="NCBIfam" id="TIGR00732">
    <property type="entry name" value="dprA"/>
    <property type="match status" value="1"/>
</dbReference>
<protein>
    <submittedName>
        <fullName evidence="5">DNA-protecting protein DprA</fullName>
    </submittedName>
</protein>
<evidence type="ECO:0000259" key="3">
    <source>
        <dbReference type="Pfam" id="PF02481"/>
    </source>
</evidence>